<evidence type="ECO:0000259" key="6">
    <source>
        <dbReference type="Pfam" id="PF00149"/>
    </source>
</evidence>
<evidence type="ECO:0000256" key="1">
    <source>
        <dbReference type="ARBA" id="ARBA00004141"/>
    </source>
</evidence>
<reference evidence="7" key="1">
    <citation type="submission" date="2022-07" db="EMBL/GenBank/DDBJ databases">
        <title>Phylogenomic reconstructions and comparative analyses of Kickxellomycotina fungi.</title>
        <authorList>
            <person name="Reynolds N.K."/>
            <person name="Stajich J.E."/>
            <person name="Barry K."/>
            <person name="Grigoriev I.V."/>
            <person name="Crous P."/>
            <person name="Smith M.E."/>
        </authorList>
    </citation>
    <scope>NUCLEOTIDE SEQUENCE</scope>
    <source>
        <strain evidence="7">BCRC 34381</strain>
    </source>
</reference>
<feature type="transmembrane region" description="Helical" evidence="5">
    <location>
        <begin position="409"/>
        <end position="431"/>
    </location>
</feature>
<gene>
    <name evidence="7" type="ORF">LPJ61_000472</name>
</gene>
<dbReference type="PANTHER" id="PTHR13315">
    <property type="entry name" value="METALLO PHOSPHOESTERASE RELATED"/>
    <property type="match status" value="1"/>
</dbReference>
<accession>A0A9W7YG64</accession>
<evidence type="ECO:0000313" key="8">
    <source>
        <dbReference type="Proteomes" id="UP001143981"/>
    </source>
</evidence>
<keyword evidence="2 5" id="KW-0812">Transmembrane</keyword>
<dbReference type="GO" id="GO:0016787">
    <property type="term" value="F:hydrolase activity"/>
    <property type="evidence" value="ECO:0007669"/>
    <property type="project" value="InterPro"/>
</dbReference>
<keyword evidence="3 5" id="KW-1133">Transmembrane helix</keyword>
<evidence type="ECO:0000256" key="3">
    <source>
        <dbReference type="ARBA" id="ARBA00022989"/>
    </source>
</evidence>
<organism evidence="7 8">
    <name type="scientific">Coemansia biformis</name>
    <dbReference type="NCBI Taxonomy" id="1286918"/>
    <lineage>
        <taxon>Eukaryota</taxon>
        <taxon>Fungi</taxon>
        <taxon>Fungi incertae sedis</taxon>
        <taxon>Zoopagomycota</taxon>
        <taxon>Kickxellomycotina</taxon>
        <taxon>Kickxellomycetes</taxon>
        <taxon>Kickxellales</taxon>
        <taxon>Kickxellaceae</taxon>
        <taxon>Coemansia</taxon>
    </lineage>
</organism>
<protein>
    <recommendedName>
        <fullName evidence="6">Calcineurin-like phosphoesterase domain-containing protein</fullName>
    </recommendedName>
</protein>
<evidence type="ECO:0000256" key="2">
    <source>
        <dbReference type="ARBA" id="ARBA00022692"/>
    </source>
</evidence>
<dbReference type="Pfam" id="PF00149">
    <property type="entry name" value="Metallophos"/>
    <property type="match status" value="1"/>
</dbReference>
<keyword evidence="8" id="KW-1185">Reference proteome</keyword>
<name>A0A9W7YG64_9FUNG</name>
<evidence type="ECO:0000256" key="5">
    <source>
        <dbReference type="SAM" id="Phobius"/>
    </source>
</evidence>
<dbReference type="InterPro" id="IPR033308">
    <property type="entry name" value="PGAP5/Cdc1/Ted1"/>
</dbReference>
<keyword evidence="4 5" id="KW-0472">Membrane</keyword>
<dbReference type="InterPro" id="IPR029052">
    <property type="entry name" value="Metallo-depent_PP-like"/>
</dbReference>
<dbReference type="AlphaFoldDB" id="A0A9W7YG64"/>
<comment type="subcellular location">
    <subcellularLocation>
        <location evidence="1">Membrane</location>
        <topology evidence="1">Multi-pass membrane protein</topology>
    </subcellularLocation>
</comment>
<feature type="domain" description="Calcineurin-like phosphoesterase" evidence="6">
    <location>
        <begin position="43"/>
        <end position="276"/>
    </location>
</feature>
<dbReference type="GO" id="GO:0005783">
    <property type="term" value="C:endoplasmic reticulum"/>
    <property type="evidence" value="ECO:0007669"/>
    <property type="project" value="TreeGrafter"/>
</dbReference>
<dbReference type="InterPro" id="IPR004843">
    <property type="entry name" value="Calcineurin-like_PHP"/>
</dbReference>
<evidence type="ECO:0000256" key="4">
    <source>
        <dbReference type="ARBA" id="ARBA00023136"/>
    </source>
</evidence>
<proteinExistence type="predicted"/>
<dbReference type="GO" id="GO:0006506">
    <property type="term" value="P:GPI anchor biosynthetic process"/>
    <property type="evidence" value="ECO:0007669"/>
    <property type="project" value="InterPro"/>
</dbReference>
<dbReference type="Proteomes" id="UP001143981">
    <property type="component" value="Unassembled WGS sequence"/>
</dbReference>
<dbReference type="EMBL" id="JANBOI010000019">
    <property type="protein sequence ID" value="KAJ1735595.1"/>
    <property type="molecule type" value="Genomic_DNA"/>
</dbReference>
<comment type="caution">
    <text evidence="7">The sequence shown here is derived from an EMBL/GenBank/DDBJ whole genome shotgun (WGS) entry which is preliminary data.</text>
</comment>
<dbReference type="GO" id="GO:0016020">
    <property type="term" value="C:membrane"/>
    <property type="evidence" value="ECO:0007669"/>
    <property type="project" value="UniProtKB-SubCell"/>
</dbReference>
<evidence type="ECO:0000313" key="7">
    <source>
        <dbReference type="EMBL" id="KAJ1735595.1"/>
    </source>
</evidence>
<dbReference type="Gene3D" id="3.60.21.10">
    <property type="match status" value="1"/>
</dbReference>
<dbReference type="SUPFAM" id="SSF56300">
    <property type="entry name" value="Metallo-dependent phosphatases"/>
    <property type="match status" value="1"/>
</dbReference>
<dbReference type="PANTHER" id="PTHR13315:SF1">
    <property type="entry name" value="PROTEIN TED1"/>
    <property type="match status" value="1"/>
</dbReference>
<dbReference type="OrthoDB" id="9984693at2759"/>
<sequence>MAHCRLWHAAAAIVLALGAASVYLLNYATFLALFHPPAPHVRFALFGDPQIEGDAKLAREPTTGKYDLLVNDHYLHHIYRSTIAAFRPNYAVTMGDIFSSQWVSRQEHARRLARYRWISGEGEARRDQGDAHEYLHLAGNHDIGYGDETRPYHIDRFVRSFGPLNREWTVDVGGRPHQFAIINAMNLDGTRHSQFRNETWDFVRMLADKRARRPDIPLALFLHIPLSKPGSLCVGSPETRYSSGFVRYQDYVSPAASAYLLHCLAPTLVLNGHDHEGCLSAYTVERSSGQPVALGASGATLRVSDDLCGLSLGELDAFQPEIEQFARATVASVPGPGIPAAAAAAGRPVVEATVRSAMGAYDGASGILDISCHGAAQEPRACTSGRGFELRTESGCTYGYREIKLGNHMAIRALLVADALVALVVPALFLARRAGSSRPAGRA</sequence>